<proteinExistence type="predicted"/>
<dbReference type="AlphaFoldDB" id="A0A8S1PW87"/>
<organism evidence="2 3">
    <name type="scientific">Paramecium sonneborni</name>
    <dbReference type="NCBI Taxonomy" id="65129"/>
    <lineage>
        <taxon>Eukaryota</taxon>
        <taxon>Sar</taxon>
        <taxon>Alveolata</taxon>
        <taxon>Ciliophora</taxon>
        <taxon>Intramacronucleata</taxon>
        <taxon>Oligohymenophorea</taxon>
        <taxon>Peniculida</taxon>
        <taxon>Parameciidae</taxon>
        <taxon>Paramecium</taxon>
    </lineage>
</organism>
<protein>
    <submittedName>
        <fullName evidence="2">Uncharacterized protein</fullName>
    </submittedName>
</protein>
<dbReference type="EMBL" id="CAJJDN010000088">
    <property type="protein sequence ID" value="CAD8106948.1"/>
    <property type="molecule type" value="Genomic_DNA"/>
</dbReference>
<comment type="caution">
    <text evidence="2">The sequence shown here is derived from an EMBL/GenBank/DDBJ whole genome shotgun (WGS) entry which is preliminary data.</text>
</comment>
<evidence type="ECO:0000256" key="1">
    <source>
        <dbReference type="SAM" id="Coils"/>
    </source>
</evidence>
<keyword evidence="3" id="KW-1185">Reference proteome</keyword>
<gene>
    <name evidence="2" type="ORF">PSON_ATCC_30995.1.T0880034</name>
</gene>
<sequence>MYKKTFLGRTSSEVNSEDFQEEYQQMLDNESFFEYQSSNSNASSFIDEESISKQSVNIQLLHQNLKNYGTMRGLHSQIDISTLKRLNQSSYVEFDDQQKYKMNYDINRIYKGVPENTIIQDQEYETKTIFHDQLYNIEDQRHDIDVEILQLKFLLKKTGKLKLNSYNAYKSFMNQQKYDFISIIESQIVELKNKRKALENNIQQENNLHQLSIDQKYYNKISFENEKLSSNYITTFYMNKQNQILTNVSQAFSINFLISQPDWLKQLELQYTQLQHTQNLLIPPIQIFQFQNQTALLYSFLLLNLIFKKLHQNQHNIWMTFLFKDFFKASFQVEEEKLKQLNLDFNSSLFDTYFNDMIEKGQNEQTNLKNQEPQIIKFTDPQLEQIDFVNQIAAPKQKDKLNFFPDFQDIQILYGEMIFLEIFHLFFNLYLRIYRILNLQEQVEYLGQQIKLNELLPYLLIKQLEEKIKDYQIYTFFKNSFIEHQAIEFQGIFAILSKCKKGFLKLDENSKELLLIYTQKQLGNQSSVKIQDAKQNLLTTPDNILRKISYESQYKQLCRLQIVKNLVFIHRFILQDTVL</sequence>
<accession>A0A8S1PW87</accession>
<keyword evidence="1" id="KW-0175">Coiled coil</keyword>
<evidence type="ECO:0000313" key="2">
    <source>
        <dbReference type="EMBL" id="CAD8106948.1"/>
    </source>
</evidence>
<dbReference type="OrthoDB" id="302436at2759"/>
<name>A0A8S1PW87_9CILI</name>
<feature type="coiled-coil region" evidence="1">
    <location>
        <begin position="181"/>
        <end position="208"/>
    </location>
</feature>
<evidence type="ECO:0000313" key="3">
    <source>
        <dbReference type="Proteomes" id="UP000692954"/>
    </source>
</evidence>
<reference evidence="2" key="1">
    <citation type="submission" date="2021-01" db="EMBL/GenBank/DDBJ databases">
        <authorList>
            <consortium name="Genoscope - CEA"/>
            <person name="William W."/>
        </authorList>
    </citation>
    <scope>NUCLEOTIDE SEQUENCE</scope>
</reference>
<dbReference type="Proteomes" id="UP000692954">
    <property type="component" value="Unassembled WGS sequence"/>
</dbReference>